<proteinExistence type="predicted"/>
<accession>A0AC35UBX0</accession>
<dbReference type="WBParaSite" id="RSKR_0001004400.1">
    <property type="protein sequence ID" value="RSKR_0001004400.1"/>
    <property type="gene ID" value="RSKR_0001004400"/>
</dbReference>
<evidence type="ECO:0000313" key="2">
    <source>
        <dbReference type="WBParaSite" id="RSKR_0001004400.1"/>
    </source>
</evidence>
<reference evidence="2" key="1">
    <citation type="submission" date="2016-11" db="UniProtKB">
        <authorList>
            <consortium name="WormBaseParasite"/>
        </authorList>
    </citation>
    <scope>IDENTIFICATION</scope>
    <source>
        <strain evidence="2">KR3021</strain>
    </source>
</reference>
<name>A0AC35UBX0_9BILA</name>
<dbReference type="Proteomes" id="UP000095286">
    <property type="component" value="Unplaced"/>
</dbReference>
<protein>
    <submittedName>
        <fullName evidence="2">TPT domain-containing protein</fullName>
    </submittedName>
</protein>
<evidence type="ECO:0000313" key="1">
    <source>
        <dbReference type="Proteomes" id="UP000095286"/>
    </source>
</evidence>
<organism evidence="1 2">
    <name type="scientific">Rhabditophanes sp. KR3021</name>
    <dbReference type="NCBI Taxonomy" id="114890"/>
    <lineage>
        <taxon>Eukaryota</taxon>
        <taxon>Metazoa</taxon>
        <taxon>Ecdysozoa</taxon>
        <taxon>Nematoda</taxon>
        <taxon>Chromadorea</taxon>
        <taxon>Rhabditida</taxon>
        <taxon>Tylenchina</taxon>
        <taxon>Panagrolaimomorpha</taxon>
        <taxon>Strongyloidoidea</taxon>
        <taxon>Alloionematidae</taxon>
        <taxon>Rhabditophanes</taxon>
    </lineage>
</organism>
<sequence length="330" mass="36230">MPHSAANIHESRSLNTKASHLVFCTLGIIVSYSIFGYIQEKVFKTKYGPEKETFGFFMPLVFFQCLMNAITAFVCGKLNGNALAKDTVPRFNYGVIAVSYLVAMLTSNASLKHIPYPTQVLGKSCKPIPIMIFGVLLAAKKYSFKKYLCVLFIVIGVALFTYKQNKSSGSAGFSFGFGEILLLVSLAADGTTGALQDIMRRDHYSDKWGMMFFMNFFSSAYLLAFLMYSGEIGTFLAFVLKHNEALWLIIALSCASSLGQCFIFKTVSEFGPLTCSIVTNTRKIFSIGLSAIAFGHAFSTNQIIGTAIVFGALTYDAIESKRSSTKAKVK</sequence>